<evidence type="ECO:0000256" key="1">
    <source>
        <dbReference type="ARBA" id="ARBA00009078"/>
    </source>
</evidence>
<protein>
    <recommendedName>
        <fullName evidence="5">Protein LTV1 homolog</fullName>
    </recommendedName>
</protein>
<dbReference type="GO" id="GO:0005634">
    <property type="term" value="C:nucleus"/>
    <property type="evidence" value="ECO:0007669"/>
    <property type="project" value="TreeGrafter"/>
</dbReference>
<dbReference type="GO" id="GO:0030688">
    <property type="term" value="C:preribosome, small subunit precursor"/>
    <property type="evidence" value="ECO:0007669"/>
    <property type="project" value="TreeGrafter"/>
</dbReference>
<name>A0AAD2G676_9STRA</name>
<proteinExistence type="inferred from homology"/>
<sequence>MGKKKSFIDKKNSSTYHLLYRSQRDVEDGGDESGVILWPSPNNNRETDQKVLLGGKTDATLEDPTLDSWKNQLSSAGLVDDYDYDKHMKPITGTGDFFGSDGKRANANARSIREGGAGEIEDGLTNEVERQLDSIALTADCMDKDIAEALFGDFDEADFEEINDDFMLDAAKEPETPEEVPFDFAAHVRDLMEKAKKESGDEMAKNLTTIHEQGRNDEAFFSSAKQLGRDDDEESGYFDGADWDVEGAPGVVAKLNEAEENALVDKFNATLLEYDSDDLGEGYDDEGAMGELPLEGDALVEAALDDYLLEKNDEVFMQGPRHYMEGENAGGSGFSALVGTKMIPVKQLEKMENLPRDQIQPIEAVLGDADEILGKGRAAPPAEEIFIDGKSYFSEKMRNPWDCESILSTYSNMDNNPATIGATGRRKRGKNKNKNQQRDDFAVPEEDPVEQIMLSEKTGLPLGVLTNPVSELEDDTYISVNKGEARRKGESKDEKKLRKQNVKKERQLARMQKKMMKEAFNEEFERRTNEIMSDDVGGKTVFRF</sequence>
<dbReference type="EMBL" id="CAKOGP040002125">
    <property type="protein sequence ID" value="CAJ1962959.1"/>
    <property type="molecule type" value="Genomic_DNA"/>
</dbReference>
<dbReference type="GO" id="GO:0042274">
    <property type="term" value="P:ribosomal small subunit biogenesis"/>
    <property type="evidence" value="ECO:0007669"/>
    <property type="project" value="InterPro"/>
</dbReference>
<dbReference type="PANTHER" id="PTHR21531">
    <property type="entry name" value="LOW-TEMPERATURE VIABILITY PROTEIN LTV1-RELATED"/>
    <property type="match status" value="1"/>
</dbReference>
<dbReference type="GO" id="GO:0000056">
    <property type="term" value="P:ribosomal small subunit export from nucleus"/>
    <property type="evidence" value="ECO:0007669"/>
    <property type="project" value="TreeGrafter"/>
</dbReference>
<dbReference type="GO" id="GO:0005829">
    <property type="term" value="C:cytosol"/>
    <property type="evidence" value="ECO:0007669"/>
    <property type="project" value="TreeGrafter"/>
</dbReference>
<evidence type="ECO:0000256" key="2">
    <source>
        <dbReference type="SAM" id="MobiDB-lite"/>
    </source>
</evidence>
<feature type="region of interest" description="Disordered" evidence="2">
    <location>
        <begin position="484"/>
        <end position="506"/>
    </location>
</feature>
<comment type="caution">
    <text evidence="3">The sequence shown here is derived from an EMBL/GenBank/DDBJ whole genome shotgun (WGS) entry which is preliminary data.</text>
</comment>
<organism evidence="3 4">
    <name type="scientific">Cylindrotheca closterium</name>
    <dbReference type="NCBI Taxonomy" id="2856"/>
    <lineage>
        <taxon>Eukaryota</taxon>
        <taxon>Sar</taxon>
        <taxon>Stramenopiles</taxon>
        <taxon>Ochrophyta</taxon>
        <taxon>Bacillariophyta</taxon>
        <taxon>Bacillariophyceae</taxon>
        <taxon>Bacillariophycidae</taxon>
        <taxon>Bacillariales</taxon>
        <taxon>Bacillariaceae</taxon>
        <taxon>Cylindrotheca</taxon>
    </lineage>
</organism>
<gene>
    <name evidence="3" type="ORF">CYCCA115_LOCUS19940</name>
</gene>
<dbReference type="AlphaFoldDB" id="A0AAD2G676"/>
<comment type="similarity">
    <text evidence="1">Belongs to the LTV1 family.</text>
</comment>
<feature type="region of interest" description="Disordered" evidence="2">
    <location>
        <begin position="24"/>
        <end position="48"/>
    </location>
</feature>
<keyword evidence="4" id="KW-1185">Reference proteome</keyword>
<accession>A0AAD2G676</accession>
<feature type="compositionally biased region" description="Basic residues" evidence="2">
    <location>
        <begin position="424"/>
        <end position="435"/>
    </location>
</feature>
<dbReference type="Proteomes" id="UP001295423">
    <property type="component" value="Unassembled WGS sequence"/>
</dbReference>
<reference evidence="3" key="1">
    <citation type="submission" date="2023-08" db="EMBL/GenBank/DDBJ databases">
        <authorList>
            <person name="Audoor S."/>
            <person name="Bilcke G."/>
        </authorList>
    </citation>
    <scope>NUCLEOTIDE SEQUENCE</scope>
</reference>
<evidence type="ECO:0000313" key="3">
    <source>
        <dbReference type="EMBL" id="CAJ1962959.1"/>
    </source>
</evidence>
<evidence type="ECO:0008006" key="5">
    <source>
        <dbReference type="Google" id="ProtNLM"/>
    </source>
</evidence>
<evidence type="ECO:0000313" key="4">
    <source>
        <dbReference type="Proteomes" id="UP001295423"/>
    </source>
</evidence>
<dbReference type="PANTHER" id="PTHR21531:SF0">
    <property type="entry name" value="PROTEIN LTV1 HOMOLOG"/>
    <property type="match status" value="1"/>
</dbReference>
<dbReference type="InterPro" id="IPR007307">
    <property type="entry name" value="Ltv1"/>
</dbReference>
<feature type="region of interest" description="Disordered" evidence="2">
    <location>
        <begin position="414"/>
        <end position="445"/>
    </location>
</feature>